<dbReference type="EMBL" id="LNCD01000140">
    <property type="protein sequence ID" value="KWV41488.1"/>
    <property type="molecule type" value="Genomic_DNA"/>
</dbReference>
<dbReference type="InterPro" id="IPR050697">
    <property type="entry name" value="Adenylyl/Guanylyl_Cyclase_3/4"/>
</dbReference>
<protein>
    <submittedName>
        <fullName evidence="3">Adenylate cyclase</fullName>
    </submittedName>
</protein>
<dbReference type="Proteomes" id="UP000068164">
    <property type="component" value="Unassembled WGS sequence"/>
</dbReference>
<dbReference type="Pfam" id="PF14559">
    <property type="entry name" value="TPR_19"/>
    <property type="match status" value="1"/>
</dbReference>
<evidence type="ECO:0000256" key="1">
    <source>
        <dbReference type="PROSITE-ProRule" id="PRU00339"/>
    </source>
</evidence>
<sequence>MERRLAAILAIDIVGYGRLMGIDESGTLSAVKTCRTELLNPKIAQHRGRIVKLTGDGMLAEFSSIVNAVACADEVQREAAQRNLSVLEDKRIEFRIGIHLGDVIVEEGDIFGDGVNVAARLEALAEPGGIAVSATVKDHVGSRLDLSFEDRGEHRLKNIKEPVRVYMISPQRALPLKVNKAALTAARKKHKQLVAVLPFTNMSGDAEQEYFSDGITEDIITDLSKVSNLYVVARNTAFTYKGKSVQVKQVASELGVDFVLEGSVRKVGQRVRITGQLIDARNGGHLWADRFDRDLTDIFAIQDEITHAIVDQLKIKLLPEERQAIAAEPTSNVEAYTYYLRGRQLSHTWTRPYLLLARRMFATAVALDPEYARAYAGMADCESALRDWHAGEFTLQGILNLSAKALALDPNLAEAHASRGLALHQDGRDEEALVEFEKALALEPDLYEANFHYGRFLFMEGKFEGAITFFTRAAEIRPDDYLSPIHLMSACRSLGLEEERAHWARVCIERAEEALERHPENSGPAHRGALALAHMGDAERAKEWVKRAQMIDPDDIVAQYNIACVYALLDECDAALDLLEELLPQSSCYHILWFKHDSDLDSVRDHPRFEKMLDAIAACSASLEYRVASE</sequence>
<keyword evidence="1" id="KW-0802">TPR repeat</keyword>
<dbReference type="PROSITE" id="PS50005">
    <property type="entry name" value="TPR"/>
    <property type="match status" value="2"/>
</dbReference>
<feature type="domain" description="Guanylate cyclase" evidence="2">
    <location>
        <begin position="7"/>
        <end position="122"/>
    </location>
</feature>
<dbReference type="InterPro" id="IPR019734">
    <property type="entry name" value="TPR_rpt"/>
</dbReference>
<dbReference type="RefSeq" id="WP_018855242.1">
    <property type="nucleotide sequence ID" value="NZ_LNCD01000140.1"/>
</dbReference>
<organism evidence="3 4">
    <name type="scientific">Rhizobium altiplani</name>
    <dbReference type="NCBI Taxonomy" id="1864509"/>
    <lineage>
        <taxon>Bacteria</taxon>
        <taxon>Pseudomonadati</taxon>
        <taxon>Pseudomonadota</taxon>
        <taxon>Alphaproteobacteria</taxon>
        <taxon>Hyphomicrobiales</taxon>
        <taxon>Rhizobiaceae</taxon>
        <taxon>Rhizobium/Agrobacterium group</taxon>
        <taxon>Rhizobium</taxon>
    </lineage>
</organism>
<dbReference type="Gene3D" id="3.40.50.10070">
    <property type="entry name" value="TolB, N-terminal domain"/>
    <property type="match status" value="1"/>
</dbReference>
<dbReference type="PROSITE" id="PS50293">
    <property type="entry name" value="TPR_REGION"/>
    <property type="match status" value="1"/>
</dbReference>
<evidence type="ECO:0000313" key="4">
    <source>
        <dbReference type="Proteomes" id="UP000068164"/>
    </source>
</evidence>
<dbReference type="Gene3D" id="3.30.70.1230">
    <property type="entry name" value="Nucleotide cyclase"/>
    <property type="match status" value="1"/>
</dbReference>
<comment type="caution">
    <text evidence="3">The sequence shown here is derived from an EMBL/GenBank/DDBJ whole genome shotgun (WGS) entry which is preliminary data.</text>
</comment>
<gene>
    <name evidence="3" type="ORF">AS026_24185</name>
</gene>
<dbReference type="GO" id="GO:0004016">
    <property type="term" value="F:adenylate cyclase activity"/>
    <property type="evidence" value="ECO:0007669"/>
    <property type="project" value="UniProtKB-ARBA"/>
</dbReference>
<keyword evidence="4" id="KW-1185">Reference proteome</keyword>
<dbReference type="InterPro" id="IPR011990">
    <property type="entry name" value="TPR-like_helical_dom_sf"/>
</dbReference>
<evidence type="ECO:0000313" key="3">
    <source>
        <dbReference type="EMBL" id="KWV41488.1"/>
    </source>
</evidence>
<dbReference type="GO" id="GO:0035556">
    <property type="term" value="P:intracellular signal transduction"/>
    <property type="evidence" value="ECO:0007669"/>
    <property type="project" value="InterPro"/>
</dbReference>
<dbReference type="SUPFAM" id="SSF55073">
    <property type="entry name" value="Nucleotide cyclase"/>
    <property type="match status" value="1"/>
</dbReference>
<dbReference type="OrthoDB" id="9807521at2"/>
<dbReference type="NCBIfam" id="NF047558">
    <property type="entry name" value="TPR_END_plus"/>
    <property type="match status" value="1"/>
</dbReference>
<feature type="repeat" description="TPR" evidence="1">
    <location>
        <begin position="413"/>
        <end position="446"/>
    </location>
</feature>
<dbReference type="Pfam" id="PF00211">
    <property type="entry name" value="Guanylate_cyc"/>
    <property type="match status" value="1"/>
</dbReference>
<dbReference type="SMART" id="SM00028">
    <property type="entry name" value="TPR"/>
    <property type="match status" value="3"/>
</dbReference>
<dbReference type="PANTHER" id="PTHR43081:SF19">
    <property type="entry name" value="PH-SENSITIVE ADENYLATE CYCLASE RV1264"/>
    <property type="match status" value="1"/>
</dbReference>
<dbReference type="InterPro" id="IPR001054">
    <property type="entry name" value="A/G_cyclase"/>
</dbReference>
<dbReference type="PANTHER" id="PTHR43081">
    <property type="entry name" value="ADENYLATE CYCLASE, TERMINAL-DIFFERENTIATION SPECIFIC-RELATED"/>
    <property type="match status" value="1"/>
</dbReference>
<feature type="repeat" description="TPR" evidence="1">
    <location>
        <begin position="447"/>
        <end position="480"/>
    </location>
</feature>
<evidence type="ECO:0000259" key="2">
    <source>
        <dbReference type="PROSITE" id="PS50125"/>
    </source>
</evidence>
<dbReference type="InterPro" id="IPR029787">
    <property type="entry name" value="Nucleotide_cyclase"/>
</dbReference>
<dbReference type="Gene3D" id="1.25.40.10">
    <property type="entry name" value="Tetratricopeptide repeat domain"/>
    <property type="match status" value="1"/>
</dbReference>
<accession>A0A109J365</accession>
<name>A0A109J365_9HYPH</name>
<dbReference type="GO" id="GO:0006171">
    <property type="term" value="P:cAMP biosynthetic process"/>
    <property type="evidence" value="ECO:0007669"/>
    <property type="project" value="TreeGrafter"/>
</dbReference>
<reference evidence="3 4" key="1">
    <citation type="submission" date="2015-11" db="EMBL/GenBank/DDBJ databases">
        <title>Draft Genome Sequence of the Strain BR 10423 (Rhizobium sp.) isolated from nodules of Mimosa pudica.</title>
        <authorList>
            <person name="Barauna A.C."/>
            <person name="Zilli J.E."/>
            <person name="Simoes-Araujo J.L."/>
            <person name="Reis V.M."/>
            <person name="James E.K."/>
            <person name="Reis F.B.Jr."/>
            <person name="Rouws L.F."/>
            <person name="Passos S.R."/>
            <person name="Gois S.R."/>
        </authorList>
    </citation>
    <scope>NUCLEOTIDE SEQUENCE [LARGE SCALE GENOMIC DNA]</scope>
    <source>
        <strain evidence="3 4">BR10423</strain>
    </source>
</reference>
<dbReference type="AlphaFoldDB" id="A0A109J365"/>
<dbReference type="PROSITE" id="PS50125">
    <property type="entry name" value="GUANYLATE_CYCLASE_2"/>
    <property type="match status" value="1"/>
</dbReference>
<proteinExistence type="predicted"/>
<dbReference type="SUPFAM" id="SSF48452">
    <property type="entry name" value="TPR-like"/>
    <property type="match status" value="1"/>
</dbReference>
<dbReference type="CDD" id="cd07302">
    <property type="entry name" value="CHD"/>
    <property type="match status" value="1"/>
</dbReference>